<keyword evidence="4 7" id="KW-0812">Transmembrane</keyword>
<evidence type="ECO:0000256" key="1">
    <source>
        <dbReference type="ARBA" id="ARBA00004141"/>
    </source>
</evidence>
<keyword evidence="5 7" id="KW-1133">Transmembrane helix</keyword>
<organism evidence="9">
    <name type="scientific">hydrothermal vent metagenome</name>
    <dbReference type="NCBI Taxonomy" id="652676"/>
    <lineage>
        <taxon>unclassified sequences</taxon>
        <taxon>metagenomes</taxon>
        <taxon>ecological metagenomes</taxon>
    </lineage>
</organism>
<dbReference type="EMBL" id="UOFP01000207">
    <property type="protein sequence ID" value="VAW88053.1"/>
    <property type="molecule type" value="Genomic_DNA"/>
</dbReference>
<dbReference type="PANTHER" id="PTHR42751:SF1">
    <property type="entry name" value="CATION_PROTON ANTIPORTER YBAL-RELATED"/>
    <property type="match status" value="1"/>
</dbReference>
<protein>
    <submittedName>
        <fullName evidence="9">Glutathione-regulated potassium-efflux system protein KefB</fullName>
    </submittedName>
</protein>
<evidence type="ECO:0000259" key="8">
    <source>
        <dbReference type="PROSITE" id="PS51201"/>
    </source>
</evidence>
<feature type="transmembrane region" description="Helical" evidence="7">
    <location>
        <begin position="103"/>
        <end position="123"/>
    </location>
</feature>
<dbReference type="SUPFAM" id="SSF51735">
    <property type="entry name" value="NAD(P)-binding Rossmann-fold domains"/>
    <property type="match status" value="1"/>
</dbReference>
<comment type="subcellular location">
    <subcellularLocation>
        <location evidence="1">Membrane</location>
        <topology evidence="1">Multi-pass membrane protein</topology>
    </subcellularLocation>
</comment>
<reference evidence="9" key="1">
    <citation type="submission" date="2018-06" db="EMBL/GenBank/DDBJ databases">
        <authorList>
            <person name="Zhirakovskaya E."/>
        </authorList>
    </citation>
    <scope>NUCLEOTIDE SEQUENCE</scope>
</reference>
<feature type="transmembrane region" description="Helical" evidence="7">
    <location>
        <begin position="161"/>
        <end position="177"/>
    </location>
</feature>
<dbReference type="Pfam" id="PF00999">
    <property type="entry name" value="Na_H_Exchanger"/>
    <property type="match status" value="1"/>
</dbReference>
<dbReference type="PROSITE" id="PS51201">
    <property type="entry name" value="RCK_N"/>
    <property type="match status" value="1"/>
</dbReference>
<feature type="transmembrane region" description="Helical" evidence="7">
    <location>
        <begin position="294"/>
        <end position="313"/>
    </location>
</feature>
<dbReference type="Gene3D" id="3.40.50.720">
    <property type="entry name" value="NAD(P)-binding Rossmann-like Domain"/>
    <property type="match status" value="1"/>
</dbReference>
<name>A0A3B0ZIH8_9ZZZZ</name>
<feature type="transmembrane region" description="Helical" evidence="7">
    <location>
        <begin position="263"/>
        <end position="287"/>
    </location>
</feature>
<evidence type="ECO:0000256" key="6">
    <source>
        <dbReference type="ARBA" id="ARBA00023136"/>
    </source>
</evidence>
<evidence type="ECO:0000313" key="9">
    <source>
        <dbReference type="EMBL" id="VAW88053.1"/>
    </source>
</evidence>
<dbReference type="Pfam" id="PF02254">
    <property type="entry name" value="TrkA_N"/>
    <property type="match status" value="1"/>
</dbReference>
<gene>
    <name evidence="9" type="ORF">MNBD_GAMMA18-1117</name>
</gene>
<keyword evidence="6 7" id="KW-0472">Membrane</keyword>
<dbReference type="GO" id="GO:0016020">
    <property type="term" value="C:membrane"/>
    <property type="evidence" value="ECO:0007669"/>
    <property type="project" value="UniProtKB-SubCell"/>
</dbReference>
<accession>A0A3B0ZIH8</accession>
<dbReference type="InterPro" id="IPR038770">
    <property type="entry name" value="Na+/solute_symporter_sf"/>
</dbReference>
<evidence type="ECO:0000256" key="5">
    <source>
        <dbReference type="ARBA" id="ARBA00022989"/>
    </source>
</evidence>
<dbReference type="InterPro" id="IPR006153">
    <property type="entry name" value="Cation/H_exchanger_TM"/>
</dbReference>
<evidence type="ECO:0000256" key="2">
    <source>
        <dbReference type="ARBA" id="ARBA00005551"/>
    </source>
</evidence>
<feature type="domain" description="RCK N-terminal" evidence="8">
    <location>
        <begin position="377"/>
        <end position="497"/>
    </location>
</feature>
<dbReference type="GO" id="GO:1902600">
    <property type="term" value="P:proton transmembrane transport"/>
    <property type="evidence" value="ECO:0007669"/>
    <property type="project" value="InterPro"/>
</dbReference>
<dbReference type="AlphaFoldDB" id="A0A3B0ZIH8"/>
<dbReference type="PANTHER" id="PTHR42751">
    <property type="entry name" value="SODIUM/HYDROGEN EXCHANGER FAMILY/TRKA DOMAIN PROTEIN"/>
    <property type="match status" value="1"/>
</dbReference>
<evidence type="ECO:0000256" key="3">
    <source>
        <dbReference type="ARBA" id="ARBA00022448"/>
    </source>
</evidence>
<dbReference type="InterPro" id="IPR036291">
    <property type="entry name" value="NAD(P)-bd_dom_sf"/>
</dbReference>
<sequence length="526" mass="57428">MVAVWIGIAFLCGLIARQIGLPTLVGYLLAGVALSLYGVEGGESLESLAHIGVLLLLFSVGLKLKIRSLFRPEVIAGSLLHMLISTALIGAVMIWVFQLSEGMGALVAVSLAFSSTVVAAKVLESKRELRAFHGRVAIGILVMQDLVAVVLLSSLGGEAPSLWAFGLFLLPLLRPLVFKLQDYSGHGELLVLFGMLLAVVLGGAGFEALGLSGELGALLMGAMIAEHPKSSELSVSLWSLKEMLLVGFFLQIGMAGIPNVEQIILALILTLLLPLKAALFFFLLMLFKLRARSAFLASLSLATYSEFGLIVANMAVDGGMMSNEWLVIIAMAVILSFIISAPLNRFAHVLYERWESRLTRFEHDEVHPDDEPISLGHSTILVMGMGRVGTGAYDYFADKGARVVGMDSDMMRVEKQREEKRRVLYADAEDPGLWANLHLDGIVAVVLCMPDPEANHIAVRQLRKIKFAGMVTASATYPEQVALFEGAGADFAYDYYSRAGFGYAEHVWKRMPIDESRYDEIEERYR</sequence>
<proteinExistence type="inferred from homology"/>
<keyword evidence="3" id="KW-0813">Transport</keyword>
<dbReference type="InterPro" id="IPR003148">
    <property type="entry name" value="RCK_N"/>
</dbReference>
<feature type="transmembrane region" description="Helical" evidence="7">
    <location>
        <begin position="44"/>
        <end position="62"/>
    </location>
</feature>
<dbReference type="GO" id="GO:0006813">
    <property type="term" value="P:potassium ion transport"/>
    <property type="evidence" value="ECO:0007669"/>
    <property type="project" value="InterPro"/>
</dbReference>
<feature type="transmembrane region" description="Helical" evidence="7">
    <location>
        <begin position="74"/>
        <end position="97"/>
    </location>
</feature>
<feature type="transmembrane region" description="Helical" evidence="7">
    <location>
        <begin position="135"/>
        <end position="155"/>
    </location>
</feature>
<feature type="transmembrane region" description="Helical" evidence="7">
    <location>
        <begin position="189"/>
        <end position="211"/>
    </location>
</feature>
<dbReference type="GO" id="GO:0015297">
    <property type="term" value="F:antiporter activity"/>
    <property type="evidence" value="ECO:0007669"/>
    <property type="project" value="InterPro"/>
</dbReference>
<evidence type="ECO:0000256" key="7">
    <source>
        <dbReference type="SAM" id="Phobius"/>
    </source>
</evidence>
<dbReference type="Gene3D" id="1.20.1530.20">
    <property type="match status" value="1"/>
</dbReference>
<feature type="transmembrane region" description="Helical" evidence="7">
    <location>
        <begin position="325"/>
        <end position="343"/>
    </location>
</feature>
<comment type="similarity">
    <text evidence="2">Belongs to the monovalent cation:proton antiporter 2 (CPA2) transporter (TC 2.A.37) family.</text>
</comment>
<evidence type="ECO:0000256" key="4">
    <source>
        <dbReference type="ARBA" id="ARBA00022692"/>
    </source>
</evidence>